<feature type="region of interest" description="Disordered" evidence="1">
    <location>
        <begin position="51"/>
        <end position="155"/>
    </location>
</feature>
<comment type="caution">
    <text evidence="2">The sequence shown here is derived from an EMBL/GenBank/DDBJ whole genome shotgun (WGS) entry which is preliminary data.</text>
</comment>
<reference evidence="2 3" key="1">
    <citation type="submission" date="2024-02" db="EMBL/GenBank/DDBJ databases">
        <title>De novo assembly and annotation of 12 fungi associated with fruit tree decline syndrome in Ontario, Canada.</title>
        <authorList>
            <person name="Sulman M."/>
            <person name="Ellouze W."/>
            <person name="Ilyukhin E."/>
        </authorList>
    </citation>
    <scope>NUCLEOTIDE SEQUENCE [LARGE SCALE GENOMIC DNA]</scope>
    <source>
        <strain evidence="2 3">FDS-637</strain>
    </source>
</reference>
<feature type="compositionally biased region" description="Basic and acidic residues" evidence="1">
    <location>
        <begin position="57"/>
        <end position="79"/>
    </location>
</feature>
<dbReference type="EMBL" id="JAJVCZ030000008">
    <property type="protein sequence ID" value="KAL0256897.1"/>
    <property type="molecule type" value="Genomic_DNA"/>
</dbReference>
<proteinExistence type="predicted"/>
<protein>
    <submittedName>
        <fullName evidence="2">Uncharacterized protein</fullName>
    </submittedName>
</protein>
<name>A0ABR3C8B9_9PEZI</name>
<keyword evidence="3" id="KW-1185">Reference proteome</keyword>
<gene>
    <name evidence="2" type="ORF">SLS55_007706</name>
</gene>
<organism evidence="2 3">
    <name type="scientific">Diplodia seriata</name>
    <dbReference type="NCBI Taxonomy" id="420778"/>
    <lineage>
        <taxon>Eukaryota</taxon>
        <taxon>Fungi</taxon>
        <taxon>Dikarya</taxon>
        <taxon>Ascomycota</taxon>
        <taxon>Pezizomycotina</taxon>
        <taxon>Dothideomycetes</taxon>
        <taxon>Dothideomycetes incertae sedis</taxon>
        <taxon>Botryosphaeriales</taxon>
        <taxon>Botryosphaeriaceae</taxon>
        <taxon>Diplodia</taxon>
    </lineage>
</organism>
<feature type="compositionally biased region" description="Polar residues" evidence="1">
    <location>
        <begin position="136"/>
        <end position="149"/>
    </location>
</feature>
<evidence type="ECO:0000313" key="2">
    <source>
        <dbReference type="EMBL" id="KAL0256897.1"/>
    </source>
</evidence>
<dbReference type="Proteomes" id="UP001430584">
    <property type="component" value="Unassembled WGS sequence"/>
</dbReference>
<feature type="region of interest" description="Disordered" evidence="1">
    <location>
        <begin position="764"/>
        <end position="850"/>
    </location>
</feature>
<feature type="compositionally biased region" description="Low complexity" evidence="1">
    <location>
        <begin position="782"/>
        <end position="791"/>
    </location>
</feature>
<evidence type="ECO:0000313" key="3">
    <source>
        <dbReference type="Proteomes" id="UP001430584"/>
    </source>
</evidence>
<sequence length="867" mass="95606">MSHSRRNSNSMILLSRLRRPIDSKQLLRPITAQIRVLRELVYPQLQASAASASAASSKDEPASSDKQQEDEEPGRKSFDDPDWMPHATEKKGTKRLYTNRTSKTEPHPVPHARKPGEISMPTPLIARQANFDGSPRASSQTPVGRQFLQTPKKRRFPMLKHDLDLDSLNRSSAQQLQHLERFLQAFRTLLHATRAPERSRASKAGSRSLMSTCLRQVPAYIAGRQQWEDDENVNKVDASEEVYQELEQMGSALGWRPLREVTRAHGVALVTEAVAEGLLDTVHIERLVRLCHGSLAYDEAEDILTAFAFATEPLPPPKTAKDAFIYSEDQRFSSIVTAHAWAKKIDGWSFFYRLIRSMLISNIVPVEWTATTQFKNIWSKVIQHISDSRNPAHAEACELTHVFFLVACGRNLAHTDENPPDSEDDCPQPTSVTIGVKNALNTTVSSLSAIFAAICLLPDREASFGRKGKYAIQHTLESIATDITCDVLGGHLDKPIARSSSTVERLSNILTCAIITGVCTFSSIPNMAVAPVPLNIRALARLEGITGHQLLNLPAIVCSVAETCGKAYDPKTTQNVFLVLRSIVEALKSYRVSSFDDGKFTGSTLSSDWKTVGFSSWILKRLALDSAHEFADHSQDSSVGNTAGYVQYTLEIEKEMENIRMPRHDIPFFHKDAEYHVGYRWESAISEWVEATPLVRMSALGPAAADEVFRSSTPMKKRPLPPATTPARPTLSQLLLLAQSPDVLGFGDDTPVAPATTASSSFSEKIAAASADTAHPPPPSTPVTTSTPAAALRALRNDTDNDDDEHDDQHDARADDSEEYETDELAFTSPIVRQQQQQSSSSPVRGIEEAENATNAMRACTLFGLVI</sequence>
<evidence type="ECO:0000256" key="1">
    <source>
        <dbReference type="SAM" id="MobiDB-lite"/>
    </source>
</evidence>
<dbReference type="RefSeq" id="XP_066629926.1">
    <property type="nucleotide sequence ID" value="XM_066779122.1"/>
</dbReference>
<dbReference type="GeneID" id="92011791"/>
<accession>A0ABR3C8B9</accession>